<evidence type="ECO:0000256" key="4">
    <source>
        <dbReference type="ARBA" id="ARBA00018680"/>
    </source>
</evidence>
<dbReference type="GO" id="GO:0022900">
    <property type="term" value="P:electron transport chain"/>
    <property type="evidence" value="ECO:0007669"/>
    <property type="project" value="InterPro"/>
</dbReference>
<keyword evidence="6" id="KW-0679">Respiratory chain</keyword>
<keyword evidence="12 15" id="KW-0472">Membrane</keyword>
<keyword evidence="5" id="KW-0813">Transport</keyword>
<evidence type="ECO:0000256" key="13">
    <source>
        <dbReference type="ARBA" id="ARBA00030217"/>
    </source>
</evidence>
<dbReference type="InterPro" id="IPR012576">
    <property type="entry name" value="NDUFB3"/>
</dbReference>
<feature type="transmembrane region" description="Helical" evidence="15">
    <location>
        <begin position="86"/>
        <end position="105"/>
    </location>
</feature>
<name>A0A8B7NZH3_HYAAZ</name>
<keyword evidence="16" id="KW-1185">Reference proteome</keyword>
<dbReference type="GO" id="GO:0005743">
    <property type="term" value="C:mitochondrial inner membrane"/>
    <property type="evidence" value="ECO:0007669"/>
    <property type="project" value="UniProtKB-SubCell"/>
</dbReference>
<evidence type="ECO:0000256" key="11">
    <source>
        <dbReference type="ARBA" id="ARBA00023128"/>
    </source>
</evidence>
<keyword evidence="9" id="KW-0249">Electron transport</keyword>
<dbReference type="CTD" id="37466"/>
<dbReference type="AlphaFoldDB" id="A0A8B7NZH3"/>
<reference evidence="17" key="1">
    <citation type="submission" date="2025-08" db="UniProtKB">
        <authorList>
            <consortium name="RefSeq"/>
        </authorList>
    </citation>
    <scope>IDENTIFICATION</scope>
    <source>
        <tissue evidence="17">Whole organism</tissue>
    </source>
</reference>
<dbReference type="GeneID" id="108675655"/>
<evidence type="ECO:0000256" key="10">
    <source>
        <dbReference type="ARBA" id="ARBA00022989"/>
    </source>
</evidence>
<evidence type="ECO:0000256" key="5">
    <source>
        <dbReference type="ARBA" id="ARBA00022448"/>
    </source>
</evidence>
<gene>
    <name evidence="17" type="primary">LOC108675655</name>
</gene>
<dbReference type="RefSeq" id="XP_018019173.1">
    <property type="nucleotide sequence ID" value="XM_018163684.2"/>
</dbReference>
<dbReference type="OrthoDB" id="521512at2759"/>
<evidence type="ECO:0000256" key="7">
    <source>
        <dbReference type="ARBA" id="ARBA00022692"/>
    </source>
</evidence>
<evidence type="ECO:0000256" key="14">
    <source>
        <dbReference type="ARBA" id="ARBA00032688"/>
    </source>
</evidence>
<evidence type="ECO:0000256" key="3">
    <source>
        <dbReference type="ARBA" id="ARBA00005667"/>
    </source>
</evidence>
<keyword evidence="10 15" id="KW-1133">Transmembrane helix</keyword>
<protein>
    <recommendedName>
        <fullName evidence="4">NADH dehydrogenase [ubiquinone] 1 beta subcomplex subunit 3</fullName>
    </recommendedName>
    <alternativeName>
        <fullName evidence="13">Complex I-B12</fullName>
    </alternativeName>
    <alternativeName>
        <fullName evidence="14">NADH-ubiquinone oxidoreductase B12 subunit</fullName>
    </alternativeName>
</protein>
<keyword evidence="8" id="KW-0999">Mitochondrion inner membrane</keyword>
<dbReference type="PANTHER" id="PTHR15082">
    <property type="entry name" value="NADH-UBIQUINONE OXIDOREDUCTASE B12 SUBUNIT"/>
    <property type="match status" value="1"/>
</dbReference>
<organism evidence="16 17">
    <name type="scientific">Hyalella azteca</name>
    <name type="common">Amphipod</name>
    <dbReference type="NCBI Taxonomy" id="294128"/>
    <lineage>
        <taxon>Eukaryota</taxon>
        <taxon>Metazoa</taxon>
        <taxon>Ecdysozoa</taxon>
        <taxon>Arthropoda</taxon>
        <taxon>Crustacea</taxon>
        <taxon>Multicrustacea</taxon>
        <taxon>Malacostraca</taxon>
        <taxon>Eumalacostraca</taxon>
        <taxon>Peracarida</taxon>
        <taxon>Amphipoda</taxon>
        <taxon>Senticaudata</taxon>
        <taxon>Talitrida</taxon>
        <taxon>Talitroidea</taxon>
        <taxon>Hyalellidae</taxon>
        <taxon>Hyalella</taxon>
    </lineage>
</organism>
<proteinExistence type="inferred from homology"/>
<evidence type="ECO:0000256" key="15">
    <source>
        <dbReference type="SAM" id="Phobius"/>
    </source>
</evidence>
<accession>A0A8B7NZH3</accession>
<evidence type="ECO:0000256" key="1">
    <source>
        <dbReference type="ARBA" id="ARBA00003195"/>
    </source>
</evidence>
<evidence type="ECO:0000313" key="17">
    <source>
        <dbReference type="RefSeq" id="XP_018019173.1"/>
    </source>
</evidence>
<evidence type="ECO:0000256" key="9">
    <source>
        <dbReference type="ARBA" id="ARBA00022982"/>
    </source>
</evidence>
<evidence type="ECO:0000256" key="6">
    <source>
        <dbReference type="ARBA" id="ARBA00022660"/>
    </source>
</evidence>
<evidence type="ECO:0000256" key="8">
    <source>
        <dbReference type="ARBA" id="ARBA00022792"/>
    </source>
</evidence>
<keyword evidence="11" id="KW-0496">Mitochondrion</keyword>
<dbReference type="GO" id="GO:0032981">
    <property type="term" value="P:mitochondrial respiratory chain complex I assembly"/>
    <property type="evidence" value="ECO:0007669"/>
    <property type="project" value="TreeGrafter"/>
</dbReference>
<keyword evidence="7 15" id="KW-0812">Transmembrane</keyword>
<evidence type="ECO:0000313" key="16">
    <source>
        <dbReference type="Proteomes" id="UP000694843"/>
    </source>
</evidence>
<comment type="function">
    <text evidence="1">Accessory subunit of the mitochondrial membrane respiratory chain NADH dehydrogenase (Complex I), that is believed not to be involved in catalysis. Complex I functions in the transfer of electrons from NADH to the respiratory chain. The immediate electron acceptor for the enzyme is believed to be ubiquinone.</text>
</comment>
<comment type="similarity">
    <text evidence="3">Belongs to the complex I NDUFB3 subunit family.</text>
</comment>
<dbReference type="Pfam" id="PF08122">
    <property type="entry name" value="NDUF_B12"/>
    <property type="match status" value="1"/>
</dbReference>
<comment type="subcellular location">
    <subcellularLocation>
        <location evidence="2">Mitochondrion inner membrane</location>
        <topology evidence="2">Single-pass membrane protein</topology>
        <orientation evidence="2">Matrix side</orientation>
    </subcellularLocation>
</comment>
<sequence length="115" mass="13965">MEDLRKKFDKWLMRYHNYTYQVYDVKNFKAPDWRSYKVDDYPELVRVRNALASHGLKDPWLRNECWRFNPAFGETHRNVLRTVFRGWKLGLVAAVSLYFVNNVIFPEEPHHGDHH</sequence>
<dbReference type="Proteomes" id="UP000694843">
    <property type="component" value="Unplaced"/>
</dbReference>
<dbReference type="PANTHER" id="PTHR15082:SF2">
    <property type="entry name" value="NADH DEHYDROGENASE [UBIQUINONE] 1 BETA SUBCOMPLEX SUBUNIT 3"/>
    <property type="match status" value="1"/>
</dbReference>
<evidence type="ECO:0000256" key="2">
    <source>
        <dbReference type="ARBA" id="ARBA00004298"/>
    </source>
</evidence>
<dbReference type="KEGG" id="hazt:108675655"/>
<evidence type="ECO:0000256" key="12">
    <source>
        <dbReference type="ARBA" id="ARBA00023136"/>
    </source>
</evidence>